<dbReference type="GO" id="GO:0000750">
    <property type="term" value="P:pheromone-dependent signal transduction involved in conjugation with cellular fusion"/>
    <property type="evidence" value="ECO:0007669"/>
    <property type="project" value="TreeGrafter"/>
</dbReference>
<keyword evidence="8 11" id="KW-0675">Receptor</keyword>
<feature type="transmembrane region" description="Helical" evidence="10">
    <location>
        <begin position="63"/>
        <end position="86"/>
    </location>
</feature>
<evidence type="ECO:0000256" key="8">
    <source>
        <dbReference type="ARBA" id="ARBA00023170"/>
    </source>
</evidence>
<comment type="caution">
    <text evidence="11">The sequence shown here is derived from an EMBL/GenBank/DDBJ whole genome shotgun (WGS) entry which is preliminary data.</text>
</comment>
<feature type="transmembrane region" description="Helical" evidence="10">
    <location>
        <begin position="117"/>
        <end position="140"/>
    </location>
</feature>
<dbReference type="Pfam" id="PF02076">
    <property type="entry name" value="STE3"/>
    <property type="match status" value="1"/>
</dbReference>
<feature type="transmembrane region" description="Helical" evidence="10">
    <location>
        <begin position="182"/>
        <end position="206"/>
    </location>
</feature>
<comment type="subcellular location">
    <subcellularLocation>
        <location evidence="1">Membrane</location>
        <topology evidence="1">Multi-pass membrane protein</topology>
    </subcellularLocation>
</comment>
<organism evidence="11 12">
    <name type="scientific">Steccherinum ochraceum</name>
    <dbReference type="NCBI Taxonomy" id="92696"/>
    <lineage>
        <taxon>Eukaryota</taxon>
        <taxon>Fungi</taxon>
        <taxon>Dikarya</taxon>
        <taxon>Basidiomycota</taxon>
        <taxon>Agaricomycotina</taxon>
        <taxon>Agaricomycetes</taxon>
        <taxon>Polyporales</taxon>
        <taxon>Steccherinaceae</taxon>
        <taxon>Steccherinum</taxon>
    </lineage>
</organism>
<proteinExistence type="inferred from homology"/>
<name>A0A4R0QZV7_9APHY</name>
<keyword evidence="4 10" id="KW-0812">Transmembrane</keyword>
<comment type="similarity">
    <text evidence="2">Belongs to the G-protein coupled receptor 4 family.</text>
</comment>
<dbReference type="EMBL" id="RWJN01000712">
    <property type="protein sequence ID" value="TCD59880.1"/>
    <property type="molecule type" value="Genomic_DNA"/>
</dbReference>
<feature type="transmembrane region" description="Helical" evidence="10">
    <location>
        <begin position="21"/>
        <end position="43"/>
    </location>
</feature>
<dbReference type="AlphaFoldDB" id="A0A4R0QZV7"/>
<gene>
    <name evidence="11" type="primary">STE3_5</name>
    <name evidence="11" type="ORF">EIP91_011265</name>
</gene>
<dbReference type="GO" id="GO:0004932">
    <property type="term" value="F:mating-type factor pheromone receptor activity"/>
    <property type="evidence" value="ECO:0007669"/>
    <property type="project" value="InterPro"/>
</dbReference>
<keyword evidence="5 10" id="KW-1133">Transmembrane helix</keyword>
<sequence>MIYRISSALPLPRDRRTKLQATFLELLIGLGPPIAEVAVLYLLQIQRYIVYQGIGCFYAVSVTWLFVVLSSIWPIIIGSISCCYCLKSLRMMLQRRKQLRELQTVNPDLDFDRHFRLALMVLAQLAGVLPLSIFFLIYIIPNAMEPYQGFAAQHAAYDQVSLYALDDWLGFSVVRTVFETTFWMFIGSSFGFFFIFSFSEGARAGYVSLCHLRSRKTAARLETGGGGSTATDDCASQVRFAPTNDTLPV</sequence>
<dbReference type="GO" id="GO:0005886">
    <property type="term" value="C:plasma membrane"/>
    <property type="evidence" value="ECO:0007669"/>
    <property type="project" value="TreeGrafter"/>
</dbReference>
<evidence type="ECO:0000256" key="4">
    <source>
        <dbReference type="ARBA" id="ARBA00022692"/>
    </source>
</evidence>
<dbReference type="Proteomes" id="UP000292702">
    <property type="component" value="Unassembled WGS sequence"/>
</dbReference>
<keyword evidence="12" id="KW-1185">Reference proteome</keyword>
<evidence type="ECO:0000313" key="11">
    <source>
        <dbReference type="EMBL" id="TCD59880.1"/>
    </source>
</evidence>
<evidence type="ECO:0000256" key="7">
    <source>
        <dbReference type="ARBA" id="ARBA00023136"/>
    </source>
</evidence>
<accession>A0A4R0QZV7</accession>
<evidence type="ECO:0000256" key="5">
    <source>
        <dbReference type="ARBA" id="ARBA00022989"/>
    </source>
</evidence>
<evidence type="ECO:0000313" key="12">
    <source>
        <dbReference type="Proteomes" id="UP000292702"/>
    </source>
</evidence>
<keyword evidence="9" id="KW-0807">Transducer</keyword>
<evidence type="ECO:0000256" key="2">
    <source>
        <dbReference type="ARBA" id="ARBA00011085"/>
    </source>
</evidence>
<keyword evidence="3" id="KW-0589">Pheromone response</keyword>
<dbReference type="PRINTS" id="PR00899">
    <property type="entry name" value="GPCRSTE3"/>
</dbReference>
<keyword evidence="7 10" id="KW-0472">Membrane</keyword>
<evidence type="ECO:0000256" key="9">
    <source>
        <dbReference type="ARBA" id="ARBA00023224"/>
    </source>
</evidence>
<dbReference type="InterPro" id="IPR001499">
    <property type="entry name" value="GPCR_STE3"/>
</dbReference>
<evidence type="ECO:0000256" key="6">
    <source>
        <dbReference type="ARBA" id="ARBA00023040"/>
    </source>
</evidence>
<dbReference type="PANTHER" id="PTHR28097">
    <property type="entry name" value="PHEROMONE A FACTOR RECEPTOR"/>
    <property type="match status" value="1"/>
</dbReference>
<protein>
    <submittedName>
        <fullName evidence="11">A-factor receptor</fullName>
    </submittedName>
</protein>
<dbReference type="PANTHER" id="PTHR28097:SF1">
    <property type="entry name" value="PHEROMONE A FACTOR RECEPTOR"/>
    <property type="match status" value="1"/>
</dbReference>
<reference evidence="11 12" key="1">
    <citation type="submission" date="2018-11" db="EMBL/GenBank/DDBJ databases">
        <title>Genome assembly of Steccherinum ochraceum LE-BIN_3174, the white-rot fungus of the Steccherinaceae family (The Residual Polyporoid clade, Polyporales, Basidiomycota).</title>
        <authorList>
            <person name="Fedorova T.V."/>
            <person name="Glazunova O.A."/>
            <person name="Landesman E.O."/>
            <person name="Moiseenko K.V."/>
            <person name="Psurtseva N.V."/>
            <person name="Savinova O.S."/>
            <person name="Shakhova N.V."/>
            <person name="Tyazhelova T.V."/>
            <person name="Vasina D.V."/>
        </authorList>
    </citation>
    <scope>NUCLEOTIDE SEQUENCE [LARGE SCALE GENOMIC DNA]</scope>
    <source>
        <strain evidence="11 12">LE-BIN_3174</strain>
    </source>
</reference>
<keyword evidence="6" id="KW-0297">G-protein coupled receptor</keyword>
<evidence type="ECO:0000256" key="10">
    <source>
        <dbReference type="SAM" id="Phobius"/>
    </source>
</evidence>
<evidence type="ECO:0000256" key="3">
    <source>
        <dbReference type="ARBA" id="ARBA00022507"/>
    </source>
</evidence>
<evidence type="ECO:0000256" key="1">
    <source>
        <dbReference type="ARBA" id="ARBA00004141"/>
    </source>
</evidence>